<dbReference type="AlphaFoldDB" id="A0A0A9I248"/>
<protein>
    <submittedName>
        <fullName evidence="1">Uncharacterized protein</fullName>
    </submittedName>
</protein>
<organism evidence="1">
    <name type="scientific">Arundo donax</name>
    <name type="common">Giant reed</name>
    <name type="synonym">Donax arundinaceus</name>
    <dbReference type="NCBI Taxonomy" id="35708"/>
    <lineage>
        <taxon>Eukaryota</taxon>
        <taxon>Viridiplantae</taxon>
        <taxon>Streptophyta</taxon>
        <taxon>Embryophyta</taxon>
        <taxon>Tracheophyta</taxon>
        <taxon>Spermatophyta</taxon>
        <taxon>Magnoliopsida</taxon>
        <taxon>Liliopsida</taxon>
        <taxon>Poales</taxon>
        <taxon>Poaceae</taxon>
        <taxon>PACMAD clade</taxon>
        <taxon>Arundinoideae</taxon>
        <taxon>Arundineae</taxon>
        <taxon>Arundo</taxon>
    </lineage>
</organism>
<reference evidence="1" key="1">
    <citation type="submission" date="2014-09" db="EMBL/GenBank/DDBJ databases">
        <authorList>
            <person name="Magalhaes I.L.F."/>
            <person name="Oliveira U."/>
            <person name="Santos F.R."/>
            <person name="Vidigal T.H.D.A."/>
            <person name="Brescovit A.D."/>
            <person name="Santos A.J."/>
        </authorList>
    </citation>
    <scope>NUCLEOTIDE SEQUENCE</scope>
    <source>
        <tissue evidence="1">Shoot tissue taken approximately 20 cm above the soil surface</tissue>
    </source>
</reference>
<reference evidence="1" key="2">
    <citation type="journal article" date="2015" name="Data Brief">
        <title>Shoot transcriptome of the giant reed, Arundo donax.</title>
        <authorList>
            <person name="Barrero R.A."/>
            <person name="Guerrero F.D."/>
            <person name="Moolhuijzen P."/>
            <person name="Goolsby J.A."/>
            <person name="Tidwell J."/>
            <person name="Bellgard S.E."/>
            <person name="Bellgard M.I."/>
        </authorList>
    </citation>
    <scope>NUCLEOTIDE SEQUENCE</scope>
    <source>
        <tissue evidence="1">Shoot tissue taken approximately 20 cm above the soil surface</tissue>
    </source>
</reference>
<evidence type="ECO:0000313" key="1">
    <source>
        <dbReference type="EMBL" id="JAE39248.1"/>
    </source>
</evidence>
<accession>A0A0A9I248</accession>
<dbReference type="EMBL" id="GBRH01158648">
    <property type="protein sequence ID" value="JAE39248.1"/>
    <property type="molecule type" value="Transcribed_RNA"/>
</dbReference>
<proteinExistence type="predicted"/>
<name>A0A0A9I248_ARUDO</name>
<sequence length="41" mass="4698">MNVVFPVPFSPSITIIWEPLKLPSRTESLKPHLVFIMVGYL</sequence>